<dbReference type="NCBIfam" id="TIGR04088">
    <property type="entry name" value="cognate_SipW"/>
    <property type="match status" value="1"/>
</dbReference>
<dbReference type="InterPro" id="IPR023833">
    <property type="entry name" value="Signal_pept_SipW-depend-type"/>
</dbReference>
<evidence type="ECO:0000313" key="2">
    <source>
        <dbReference type="Proteomes" id="UP000198853"/>
    </source>
</evidence>
<dbReference type="Proteomes" id="UP000198853">
    <property type="component" value="Unassembled WGS sequence"/>
</dbReference>
<dbReference type="InterPro" id="IPR022121">
    <property type="entry name" value="Peptidase_M73_camelysin"/>
</dbReference>
<protein>
    <submittedName>
        <fullName evidence="1">Camelysin. Metallo peptidase. MEROPS family M73</fullName>
    </submittedName>
</protein>
<keyword evidence="2" id="KW-1185">Reference proteome</keyword>
<accession>A0A1G8MU91</accession>
<organism evidence="1 2">
    <name type="scientific">Natribacillus halophilus</name>
    <dbReference type="NCBI Taxonomy" id="549003"/>
    <lineage>
        <taxon>Bacteria</taxon>
        <taxon>Bacillati</taxon>
        <taxon>Bacillota</taxon>
        <taxon>Bacilli</taxon>
        <taxon>Bacillales</taxon>
        <taxon>Bacillaceae</taxon>
        <taxon>Natribacillus</taxon>
    </lineage>
</organism>
<reference evidence="1 2" key="1">
    <citation type="submission" date="2016-10" db="EMBL/GenBank/DDBJ databases">
        <authorList>
            <person name="de Groot N.N."/>
        </authorList>
    </citation>
    <scope>NUCLEOTIDE SEQUENCE [LARGE SCALE GENOMIC DNA]</scope>
    <source>
        <strain evidence="1 2">DSM 21771</strain>
    </source>
</reference>
<dbReference type="OrthoDB" id="2660939at2"/>
<name>A0A1G8MU91_9BACI</name>
<proteinExistence type="predicted"/>
<dbReference type="AlphaFoldDB" id="A0A1G8MU91"/>
<dbReference type="Pfam" id="PF12389">
    <property type="entry name" value="Peptidase_M73"/>
    <property type="match status" value="1"/>
</dbReference>
<dbReference type="RefSeq" id="WP_090397557.1">
    <property type="nucleotide sequence ID" value="NZ_FNEN01000005.1"/>
</dbReference>
<dbReference type="EMBL" id="FNEN01000005">
    <property type="protein sequence ID" value="SDI71474.1"/>
    <property type="molecule type" value="Genomic_DNA"/>
</dbReference>
<gene>
    <name evidence="1" type="ORF">SAMN04488123_10525</name>
</gene>
<evidence type="ECO:0000313" key="1">
    <source>
        <dbReference type="EMBL" id="SDI71474.1"/>
    </source>
</evidence>
<sequence>MGIKKQLGMGVTTAVLGLTLVGGGTFAYFSDSVETNNTFAAGTLDLNAEPTEIIDVDNLQPGDTMIRDFELQNNGSLDIDTVTLETEYTVNDAENDNTHDFGEFIEVEFLYNADNLDDVIFQTTLSELQDMEPEAISEHVFYPELGDDGLPVDESHDLVVQFNFLSDDDVDMNQFQGDALELEWTFTATQTEGDEQ</sequence>